<keyword evidence="6 8" id="KW-1133">Transmembrane helix</keyword>
<dbReference type="InterPro" id="IPR002657">
    <property type="entry name" value="BilAc:Na_symport/Acr3"/>
</dbReference>
<feature type="transmembrane region" description="Helical" evidence="9">
    <location>
        <begin position="161"/>
        <end position="186"/>
    </location>
</feature>
<keyword evidence="7 8" id="KW-0472">Membrane</keyword>
<dbReference type="EMBL" id="FNJW01000008">
    <property type="protein sequence ID" value="SDQ30604.1"/>
    <property type="molecule type" value="Genomic_DNA"/>
</dbReference>
<keyword evidence="4 8" id="KW-1003">Cell membrane</keyword>
<dbReference type="InterPro" id="IPR004706">
    <property type="entry name" value="Arsenical-R_Acr3"/>
</dbReference>
<feature type="transmembrane region" description="Helical" evidence="9">
    <location>
        <begin position="130"/>
        <end position="149"/>
    </location>
</feature>
<evidence type="ECO:0000256" key="8">
    <source>
        <dbReference type="PIRNR" id="PIRNR005508"/>
    </source>
</evidence>
<dbReference type="Proteomes" id="UP000199481">
    <property type="component" value="Unassembled WGS sequence"/>
</dbReference>
<protein>
    <submittedName>
        <fullName evidence="10">Arsenite transporter, ACR3 family</fullName>
    </submittedName>
</protein>
<feature type="transmembrane region" description="Helical" evidence="9">
    <location>
        <begin position="95"/>
        <end position="118"/>
    </location>
</feature>
<dbReference type="GO" id="GO:0015104">
    <property type="term" value="F:antimonite transmembrane transporter activity"/>
    <property type="evidence" value="ECO:0007669"/>
    <property type="project" value="TreeGrafter"/>
</dbReference>
<sequence>MKESALKEKVSNKENGIGLWERYLSLWVALSMIVGVLIGQFVPVIPDFLSQFEYYNVSIPTAILIWLMIFPMMLKIDFSSIVNATKKPKGLILTTVVNWLIKPFTMYGISAFFFLVVFRPFLSPELANEYIAGAILLGAAPCTAMVFVWSELTKGDPAYTLLQVSINDIIVLFLYAPIVALLLGIGNVSVPINTLLLSIFVFIVIPLVLGIVVRKKVVKQKGDDYFEKDFVNKFDGTTRIGLLLTLVIIFSFQGERILSNPFHILLIAIPLIVQNIVIFILGYGGAKACKLPFSIVAPAAMVGTSNFFELAVAVSIALFGLNSGATLATVVGVLVEVPVMLLLVKFSNKTKHWFDGYEY</sequence>
<evidence type="ECO:0000256" key="9">
    <source>
        <dbReference type="SAM" id="Phobius"/>
    </source>
</evidence>
<feature type="transmembrane region" description="Helical" evidence="9">
    <location>
        <begin position="295"/>
        <end position="319"/>
    </location>
</feature>
<dbReference type="RefSeq" id="WP_089977184.1">
    <property type="nucleotide sequence ID" value="NZ_CP084916.1"/>
</dbReference>
<comment type="subcellular location">
    <subcellularLocation>
        <location evidence="1 8">Cell membrane</location>
        <topology evidence="1 8">Multi-pass membrane protein</topology>
    </subcellularLocation>
</comment>
<evidence type="ECO:0000256" key="4">
    <source>
        <dbReference type="ARBA" id="ARBA00022475"/>
    </source>
</evidence>
<organism evidence="10 11">
    <name type="scientific">Carnobacterium viridans</name>
    <dbReference type="NCBI Taxonomy" id="174587"/>
    <lineage>
        <taxon>Bacteria</taxon>
        <taxon>Bacillati</taxon>
        <taxon>Bacillota</taxon>
        <taxon>Bacilli</taxon>
        <taxon>Lactobacillales</taxon>
        <taxon>Carnobacteriaceae</taxon>
        <taxon>Carnobacterium</taxon>
    </lineage>
</organism>
<dbReference type="NCBIfam" id="TIGR00832">
    <property type="entry name" value="acr3"/>
    <property type="match status" value="1"/>
</dbReference>
<dbReference type="PANTHER" id="PTHR43057:SF1">
    <property type="entry name" value="ARSENICAL-RESISTANCE PROTEIN 3"/>
    <property type="match status" value="1"/>
</dbReference>
<dbReference type="GO" id="GO:0005886">
    <property type="term" value="C:plasma membrane"/>
    <property type="evidence" value="ECO:0007669"/>
    <property type="project" value="UniProtKB-SubCell"/>
</dbReference>
<evidence type="ECO:0000256" key="3">
    <source>
        <dbReference type="ARBA" id="ARBA00022448"/>
    </source>
</evidence>
<keyword evidence="5 8" id="KW-0812">Transmembrane</keyword>
<dbReference type="PIRSF" id="PIRSF005508">
    <property type="entry name" value="Acr3"/>
    <property type="match status" value="1"/>
</dbReference>
<feature type="transmembrane region" description="Helical" evidence="9">
    <location>
        <begin position="54"/>
        <end position="74"/>
    </location>
</feature>
<dbReference type="OrthoDB" id="9771457at2"/>
<comment type="similarity">
    <text evidence="2 8">Belongs to the arsenical resistance-3 (ACR3) (TC 2.A.59) family.</text>
</comment>
<dbReference type="GO" id="GO:0015105">
    <property type="term" value="F:arsenite transmembrane transporter activity"/>
    <property type="evidence" value="ECO:0007669"/>
    <property type="project" value="TreeGrafter"/>
</dbReference>
<dbReference type="Gene3D" id="1.20.1530.20">
    <property type="match status" value="1"/>
</dbReference>
<name>A0A1H0ZT45_9LACT</name>
<evidence type="ECO:0000256" key="1">
    <source>
        <dbReference type="ARBA" id="ARBA00004651"/>
    </source>
</evidence>
<dbReference type="GO" id="GO:0015297">
    <property type="term" value="F:antiporter activity"/>
    <property type="evidence" value="ECO:0007669"/>
    <property type="project" value="UniProtKB-UniRule"/>
</dbReference>
<dbReference type="FunFam" id="1.20.1530.20:FF:000020">
    <property type="entry name" value="Arsenical-resistance membrane protein"/>
    <property type="match status" value="1"/>
</dbReference>
<evidence type="ECO:0000256" key="5">
    <source>
        <dbReference type="ARBA" id="ARBA00022692"/>
    </source>
</evidence>
<evidence type="ECO:0000256" key="7">
    <source>
        <dbReference type="ARBA" id="ARBA00023136"/>
    </source>
</evidence>
<feature type="transmembrane region" description="Helical" evidence="9">
    <location>
        <begin position="234"/>
        <end position="252"/>
    </location>
</feature>
<evidence type="ECO:0000313" key="11">
    <source>
        <dbReference type="Proteomes" id="UP000199481"/>
    </source>
</evidence>
<dbReference type="InterPro" id="IPR038770">
    <property type="entry name" value="Na+/solute_symporter_sf"/>
</dbReference>
<evidence type="ECO:0000256" key="2">
    <source>
        <dbReference type="ARBA" id="ARBA00010110"/>
    </source>
</evidence>
<feature type="transmembrane region" description="Helical" evidence="9">
    <location>
        <begin position="192"/>
        <end position="213"/>
    </location>
</feature>
<feature type="transmembrane region" description="Helical" evidence="9">
    <location>
        <begin position="264"/>
        <end position="283"/>
    </location>
</feature>
<evidence type="ECO:0000313" key="10">
    <source>
        <dbReference type="EMBL" id="SDQ30604.1"/>
    </source>
</evidence>
<evidence type="ECO:0000256" key="6">
    <source>
        <dbReference type="ARBA" id="ARBA00022989"/>
    </source>
</evidence>
<keyword evidence="11" id="KW-1185">Reference proteome</keyword>
<feature type="transmembrane region" description="Helical" evidence="9">
    <location>
        <begin position="325"/>
        <end position="344"/>
    </location>
</feature>
<dbReference type="Pfam" id="PF01758">
    <property type="entry name" value="SBF"/>
    <property type="match status" value="1"/>
</dbReference>
<gene>
    <name evidence="10" type="ORF">SAMN04487752_1704</name>
</gene>
<dbReference type="AlphaFoldDB" id="A0A1H0ZT45"/>
<keyword evidence="3 8" id="KW-0813">Transport</keyword>
<accession>A0A1H0ZT45</accession>
<feature type="transmembrane region" description="Helical" evidence="9">
    <location>
        <begin position="23"/>
        <end position="42"/>
    </location>
</feature>
<proteinExistence type="inferred from homology"/>
<dbReference type="PANTHER" id="PTHR43057">
    <property type="entry name" value="ARSENITE EFFLUX TRANSPORTER"/>
    <property type="match status" value="1"/>
</dbReference>
<reference evidence="11" key="1">
    <citation type="submission" date="2016-10" db="EMBL/GenBank/DDBJ databases">
        <authorList>
            <person name="Varghese N."/>
            <person name="Submissions S."/>
        </authorList>
    </citation>
    <scope>NUCLEOTIDE SEQUENCE [LARGE SCALE GENOMIC DNA]</scope>
    <source>
        <strain evidence="11">MPL-11</strain>
    </source>
</reference>